<keyword evidence="2" id="KW-0539">Nucleus</keyword>
<feature type="compositionally biased region" description="Polar residues" evidence="3">
    <location>
        <begin position="64"/>
        <end position="77"/>
    </location>
</feature>
<dbReference type="OrthoDB" id="636685at2759"/>
<feature type="region of interest" description="Disordered" evidence="3">
    <location>
        <begin position="263"/>
        <end position="283"/>
    </location>
</feature>
<dbReference type="RefSeq" id="XP_002417012.1">
    <property type="nucleotide sequence ID" value="XM_002416967.1"/>
</dbReference>
<evidence type="ECO:0000313" key="6">
    <source>
        <dbReference type="EMBL" id="CAX44600.1"/>
    </source>
</evidence>
<dbReference type="AlphaFoldDB" id="B9W7E1"/>
<dbReference type="CGD" id="CAL0000159742">
    <property type="gene designation" value="Cd36_03400"/>
</dbReference>
<dbReference type="InterPro" id="IPR009072">
    <property type="entry name" value="Histone-fold"/>
</dbReference>
<dbReference type="CDD" id="cd23645">
    <property type="entry name" value="HFD_Dpb3-like"/>
    <property type="match status" value="1"/>
</dbReference>
<dbReference type="PANTHER" id="PTHR10252">
    <property type="entry name" value="HISTONE-LIKE TRANSCRIPTION FACTOR CCAAT-RELATED"/>
    <property type="match status" value="1"/>
</dbReference>
<gene>
    <name evidence="5" type="ordered locus">Cd36_03400</name>
    <name evidence="6" type="ORF">CD36_03400</name>
</gene>
<keyword evidence="6" id="KW-0548">Nucleotidyltransferase</keyword>
<dbReference type="GO" id="GO:0003887">
    <property type="term" value="F:DNA-directed DNA polymerase activity"/>
    <property type="evidence" value="ECO:0007669"/>
    <property type="project" value="UniProtKB-EC"/>
</dbReference>
<keyword evidence="7" id="KW-1185">Reference proteome</keyword>
<feature type="compositionally biased region" description="Low complexity" evidence="3">
    <location>
        <begin position="87"/>
        <end position="97"/>
    </location>
</feature>
<dbReference type="Gene3D" id="1.10.20.10">
    <property type="entry name" value="Histone, subunit A"/>
    <property type="match status" value="1"/>
</dbReference>
<comment type="subcellular location">
    <subcellularLocation>
        <location evidence="1">Nucleus</location>
    </subcellularLocation>
</comment>
<accession>B9W7E1</accession>
<organism evidence="6 7">
    <name type="scientific">Candida dubliniensis (strain CD36 / ATCC MYA-646 / CBS 7987 / NCPF 3949 / NRRL Y-17841)</name>
    <name type="common">Yeast</name>
    <dbReference type="NCBI Taxonomy" id="573826"/>
    <lineage>
        <taxon>Eukaryota</taxon>
        <taxon>Fungi</taxon>
        <taxon>Dikarya</taxon>
        <taxon>Ascomycota</taxon>
        <taxon>Saccharomycotina</taxon>
        <taxon>Pichiomycetes</taxon>
        <taxon>Debaryomycetaceae</taxon>
        <taxon>Candida/Lodderomyces clade</taxon>
        <taxon>Candida</taxon>
    </lineage>
</organism>
<feature type="domain" description="Transcription factor CBF/NF-Y/archaeal histone" evidence="4">
    <location>
        <begin position="107"/>
        <end position="170"/>
    </location>
</feature>
<keyword evidence="6" id="KW-0808">Transferase</keyword>
<feature type="region of interest" description="Disordered" evidence="3">
    <location>
        <begin position="47"/>
        <end position="97"/>
    </location>
</feature>
<dbReference type="GO" id="GO:0046982">
    <property type="term" value="F:protein heterodimerization activity"/>
    <property type="evidence" value="ECO:0007669"/>
    <property type="project" value="InterPro"/>
</dbReference>
<dbReference type="eggNOG" id="KOG1658">
    <property type="taxonomic scope" value="Eukaryota"/>
</dbReference>
<dbReference type="PANTHER" id="PTHR10252:SF151">
    <property type="entry name" value="DNA POLYMERASE EPSILON NONCATALYTIC SUBUNIT"/>
    <property type="match status" value="1"/>
</dbReference>
<name>B9W7E1_CANDC</name>
<proteinExistence type="predicted"/>
<dbReference type="EMBL" id="FM992688">
    <property type="protein sequence ID" value="CAX44600.1"/>
    <property type="molecule type" value="Genomic_DNA"/>
</dbReference>
<dbReference type="InterPro" id="IPR050568">
    <property type="entry name" value="Transcr_DNA_Rep_Reg"/>
</dbReference>
<dbReference type="HOGENOM" id="CLU_084533_0_0_1"/>
<sequence>MTLEIYFWVDSHNTRINKKNIIKKHNNVFSTFSNLIKLNKGKNIMSQKEQSELLSPQEPREETPTITSQSELITTTPKADDQNAADPQPEQQPQLNQEQDEFQNNLTLPISKIKKIFKMDPEYTGASASAVYTAGLATELFVQYFAEQASLLAKMEKRKKIQYKDFSNAVASHDALNFLSDTIPRTQPVGELVQQKKINVKQTAPKTTKDKIDDNTNPQAGGDIVKKDLLAKGQQTLNFPIANSTTSLKTSETPVKKSVISNLVSTEDDRSTTGGDDDIVMKD</sequence>
<reference evidence="6 7" key="1">
    <citation type="journal article" date="2009" name="Genome Res.">
        <title>Comparative genomics of the fungal pathogens Candida dubliniensis and Candida albicans.</title>
        <authorList>
            <person name="Jackson A.P."/>
            <person name="Gamble J.A."/>
            <person name="Yeomans T."/>
            <person name="Moran G.P."/>
            <person name="Saunders D."/>
            <person name="Harris D."/>
            <person name="Aslett M."/>
            <person name="Barrell J.F."/>
            <person name="Butler G."/>
            <person name="Citiulo F."/>
            <person name="Coleman D.C."/>
            <person name="de Groot P.W.J."/>
            <person name="Goodwin T.J."/>
            <person name="Quail M.A."/>
            <person name="McQuillan J."/>
            <person name="Munro C.A."/>
            <person name="Pain A."/>
            <person name="Poulter R.T."/>
            <person name="Rajandream M.A."/>
            <person name="Renauld H."/>
            <person name="Spiering M.J."/>
            <person name="Tivey A."/>
            <person name="Gow N.A.R."/>
            <person name="Barrell B."/>
            <person name="Sullivan D.J."/>
            <person name="Berriman M."/>
        </authorList>
    </citation>
    <scope>NUCLEOTIDE SEQUENCE [LARGE SCALE GENOMIC DNA]</scope>
    <source>
        <strain evidence="7">CD36 / ATCC MYA-646 / CBS 7987 / NCPF 3949 / NRRL Y-17841</strain>
    </source>
</reference>
<dbReference type="SUPFAM" id="SSF47113">
    <property type="entry name" value="Histone-fold"/>
    <property type="match status" value="1"/>
</dbReference>
<evidence type="ECO:0000256" key="2">
    <source>
        <dbReference type="ARBA" id="ARBA00023242"/>
    </source>
</evidence>
<dbReference type="Proteomes" id="UP000002605">
    <property type="component" value="Chromosome 1"/>
</dbReference>
<dbReference type="InterPro" id="IPR003958">
    <property type="entry name" value="CBFA_NFYB_domain"/>
</dbReference>
<evidence type="ECO:0000256" key="3">
    <source>
        <dbReference type="SAM" id="MobiDB-lite"/>
    </source>
</evidence>
<dbReference type="EC" id="2.7.7.7" evidence="6"/>
<dbReference type="GeneID" id="8044548"/>
<evidence type="ECO:0000313" key="7">
    <source>
        <dbReference type="Proteomes" id="UP000002605"/>
    </source>
</evidence>
<dbReference type="GO" id="GO:0006261">
    <property type="term" value="P:DNA-templated DNA replication"/>
    <property type="evidence" value="ECO:0007669"/>
    <property type="project" value="TreeGrafter"/>
</dbReference>
<dbReference type="Pfam" id="PF00808">
    <property type="entry name" value="CBFD_NFYB_HMF"/>
    <property type="match status" value="1"/>
</dbReference>
<dbReference type="KEGG" id="cdu:CD36_03400"/>
<evidence type="ECO:0000313" key="5">
    <source>
        <dbReference type="CGD" id="CAL0000159742"/>
    </source>
</evidence>
<dbReference type="VEuPathDB" id="FungiDB:CD36_03400"/>
<dbReference type="GO" id="GO:0008623">
    <property type="term" value="C:CHRAC"/>
    <property type="evidence" value="ECO:0007669"/>
    <property type="project" value="TreeGrafter"/>
</dbReference>
<evidence type="ECO:0000256" key="1">
    <source>
        <dbReference type="ARBA" id="ARBA00004123"/>
    </source>
</evidence>
<protein>
    <submittedName>
        <fullName evidence="6">DNA polymerase epsilon subunit C, putative</fullName>
        <ecNumber evidence="6">2.7.7.7</ecNumber>
    </submittedName>
</protein>
<evidence type="ECO:0000259" key="4">
    <source>
        <dbReference type="Pfam" id="PF00808"/>
    </source>
</evidence>